<name>A0A1I7RVF0_BURXY</name>
<dbReference type="EC" id="2.7.11.1" evidence="1"/>
<evidence type="ECO:0000256" key="1">
    <source>
        <dbReference type="ARBA" id="ARBA00012513"/>
    </source>
</evidence>
<dbReference type="GO" id="GO:0005524">
    <property type="term" value="F:ATP binding"/>
    <property type="evidence" value="ECO:0007669"/>
    <property type="project" value="UniProtKB-UniRule"/>
</dbReference>
<dbReference type="GO" id="GO:0004674">
    <property type="term" value="F:protein serine/threonine kinase activity"/>
    <property type="evidence" value="ECO:0007669"/>
    <property type="project" value="UniProtKB-KW"/>
</dbReference>
<dbReference type="PROSITE" id="PS00108">
    <property type="entry name" value="PROTEIN_KINASE_ST"/>
    <property type="match status" value="1"/>
</dbReference>
<dbReference type="EMBL" id="CAJFDI010000001">
    <property type="protein sequence ID" value="CAD5210647.1"/>
    <property type="molecule type" value="Genomic_DNA"/>
</dbReference>
<protein>
    <recommendedName>
        <fullName evidence="1">non-specific serine/threonine protein kinase</fullName>
        <ecNumber evidence="1">2.7.11.1</ecNumber>
    </recommendedName>
</protein>
<keyword evidence="5" id="KW-0808">Transferase</keyword>
<evidence type="ECO:0000256" key="4">
    <source>
        <dbReference type="PROSITE-ProRule" id="PRU10141"/>
    </source>
</evidence>
<evidence type="ECO:0000256" key="2">
    <source>
        <dbReference type="ARBA" id="ARBA00022741"/>
    </source>
</evidence>
<dbReference type="SMR" id="A0A1I7RVF0"/>
<dbReference type="InterPro" id="IPR011009">
    <property type="entry name" value="Kinase-like_dom_sf"/>
</dbReference>
<dbReference type="Pfam" id="PF00069">
    <property type="entry name" value="Pkinase"/>
    <property type="match status" value="1"/>
</dbReference>
<accession>A0A1I7RVF0</accession>
<reference evidence="11" key="1">
    <citation type="submission" date="2016-11" db="UniProtKB">
        <authorList>
            <consortium name="WormBaseParasite"/>
        </authorList>
    </citation>
    <scope>IDENTIFICATION</scope>
</reference>
<dbReference type="InterPro" id="IPR050235">
    <property type="entry name" value="CK1_Ser-Thr_kinase"/>
</dbReference>
<dbReference type="OrthoDB" id="194358at2759"/>
<evidence type="ECO:0000313" key="8">
    <source>
        <dbReference type="EMBL" id="CAD5210647.1"/>
    </source>
</evidence>
<reference evidence="8" key="2">
    <citation type="submission" date="2020-09" db="EMBL/GenBank/DDBJ databases">
        <authorList>
            <person name="Kikuchi T."/>
        </authorList>
    </citation>
    <scope>NUCLEOTIDE SEQUENCE</scope>
    <source>
        <strain evidence="8">Ka4C1</strain>
    </source>
</reference>
<organism evidence="9 11">
    <name type="scientific">Bursaphelenchus xylophilus</name>
    <name type="common">Pinewood nematode worm</name>
    <name type="synonym">Aphelenchoides xylophilus</name>
    <dbReference type="NCBI Taxonomy" id="6326"/>
    <lineage>
        <taxon>Eukaryota</taxon>
        <taxon>Metazoa</taxon>
        <taxon>Ecdysozoa</taxon>
        <taxon>Nematoda</taxon>
        <taxon>Chromadorea</taxon>
        <taxon>Rhabditida</taxon>
        <taxon>Tylenchina</taxon>
        <taxon>Tylenchomorpha</taxon>
        <taxon>Aphelenchoidea</taxon>
        <taxon>Aphelenchoididae</taxon>
        <taxon>Bursaphelenchus</taxon>
    </lineage>
</organism>
<dbReference type="SUPFAM" id="SSF56112">
    <property type="entry name" value="Protein kinase-like (PK-like)"/>
    <property type="match status" value="1"/>
</dbReference>
<dbReference type="InterPro" id="IPR008271">
    <property type="entry name" value="Ser/Thr_kinase_AS"/>
</dbReference>
<feature type="region of interest" description="Disordered" evidence="6">
    <location>
        <begin position="1"/>
        <end position="48"/>
    </location>
</feature>
<dbReference type="InterPro" id="IPR000719">
    <property type="entry name" value="Prot_kinase_dom"/>
</dbReference>
<comment type="similarity">
    <text evidence="5">Belongs to the protein kinase superfamily.</text>
</comment>
<keyword evidence="10" id="KW-1185">Reference proteome</keyword>
<feature type="region of interest" description="Disordered" evidence="6">
    <location>
        <begin position="365"/>
        <end position="399"/>
    </location>
</feature>
<feature type="compositionally biased region" description="Polar residues" evidence="6">
    <location>
        <begin position="28"/>
        <end position="38"/>
    </location>
</feature>
<evidence type="ECO:0000313" key="10">
    <source>
        <dbReference type="Proteomes" id="UP000659654"/>
    </source>
</evidence>
<keyword evidence="3 4" id="KW-0067">ATP-binding</keyword>
<sequence length="399" mass="44809">MPSLSPTTQERLDRIKKAGTAEKPAKVSTKQQHTSSQTKKNEVRVHYDQAPLSEIPKGTVIKTNTDAYKVTGKVGGGGFGDVYVAVRASTKALCAIKAECTGNLEEPRLEREYYVYLAIEKGNRAGKALPNLVGAYGFANMNNKLKFIFMPLLGPSLESTIKRNRPTRSTCYKAAIQMCRSVQSLHKLGYIHRDIKPANFVFESRTSYSTLVLIDFGMATHYPTKVSEIPETSLYDFIGTLKYAPRTTHRGEPQSRKDDLESWVYVAMEVFDFDALPWNSCQEQERVHKMKKDFFRRRALRDTVRVFVEVLGMIEAIELCADPPYSQIMAHLGAMALTDGCRIDGDLQFAKRETPLTDIRRAKQLDSEAREPAGCDSEATPYQLSSTKEVEGKVQQLTI</sequence>
<dbReference type="AlphaFoldDB" id="A0A1I7RVF0"/>
<dbReference type="PROSITE" id="PS00107">
    <property type="entry name" value="PROTEIN_KINASE_ATP"/>
    <property type="match status" value="1"/>
</dbReference>
<dbReference type="Proteomes" id="UP000095284">
    <property type="component" value="Unplaced"/>
</dbReference>
<dbReference type="EMBL" id="CAJFCV020000001">
    <property type="protein sequence ID" value="CAG9086752.1"/>
    <property type="molecule type" value="Genomic_DNA"/>
</dbReference>
<dbReference type="Proteomes" id="UP000582659">
    <property type="component" value="Unassembled WGS sequence"/>
</dbReference>
<keyword evidence="5" id="KW-0723">Serine/threonine-protein kinase</keyword>
<feature type="compositionally biased region" description="Basic and acidic residues" evidence="6">
    <location>
        <begin position="10"/>
        <end position="25"/>
    </location>
</feature>
<evidence type="ECO:0000313" key="11">
    <source>
        <dbReference type="WBParaSite" id="BXY_0471100.1"/>
    </source>
</evidence>
<dbReference type="WBParaSite" id="BXY_0471100.1">
    <property type="protein sequence ID" value="BXY_0471100.1"/>
    <property type="gene ID" value="BXY_0471100"/>
</dbReference>
<gene>
    <name evidence="8" type="ORF">BXYJ_LOCUS2033</name>
</gene>
<dbReference type="Proteomes" id="UP000659654">
    <property type="component" value="Unassembled WGS sequence"/>
</dbReference>
<dbReference type="SMART" id="SM00220">
    <property type="entry name" value="S_TKc"/>
    <property type="match status" value="1"/>
</dbReference>
<evidence type="ECO:0000256" key="6">
    <source>
        <dbReference type="SAM" id="MobiDB-lite"/>
    </source>
</evidence>
<dbReference type="PANTHER" id="PTHR11909">
    <property type="entry name" value="CASEIN KINASE-RELATED"/>
    <property type="match status" value="1"/>
</dbReference>
<dbReference type="PROSITE" id="PS50011">
    <property type="entry name" value="PROTEIN_KINASE_DOM"/>
    <property type="match status" value="1"/>
</dbReference>
<evidence type="ECO:0000259" key="7">
    <source>
        <dbReference type="PROSITE" id="PS50011"/>
    </source>
</evidence>
<evidence type="ECO:0000256" key="5">
    <source>
        <dbReference type="RuleBase" id="RU000304"/>
    </source>
</evidence>
<evidence type="ECO:0000256" key="3">
    <source>
        <dbReference type="ARBA" id="ARBA00022840"/>
    </source>
</evidence>
<keyword evidence="2 4" id="KW-0547">Nucleotide-binding</keyword>
<evidence type="ECO:0000313" key="9">
    <source>
        <dbReference type="Proteomes" id="UP000095284"/>
    </source>
</evidence>
<dbReference type="Gene3D" id="1.10.510.10">
    <property type="entry name" value="Transferase(Phosphotransferase) domain 1"/>
    <property type="match status" value="1"/>
</dbReference>
<keyword evidence="5" id="KW-0418">Kinase</keyword>
<feature type="binding site" evidence="4">
    <location>
        <position position="97"/>
    </location>
    <ligand>
        <name>ATP</name>
        <dbReference type="ChEBI" id="CHEBI:30616"/>
    </ligand>
</feature>
<dbReference type="eggNOG" id="KOG1164">
    <property type="taxonomic scope" value="Eukaryota"/>
</dbReference>
<feature type="domain" description="Protein kinase" evidence="7">
    <location>
        <begin position="68"/>
        <end position="334"/>
    </location>
</feature>
<proteinExistence type="inferred from homology"/>
<dbReference type="InterPro" id="IPR017441">
    <property type="entry name" value="Protein_kinase_ATP_BS"/>
</dbReference>